<keyword evidence="1" id="KW-1133">Transmembrane helix</keyword>
<dbReference type="AlphaFoldDB" id="A0A7H1DW82"/>
<name>A0A7H1DW82_9FLAO</name>
<evidence type="ECO:0000313" key="3">
    <source>
        <dbReference type="Proteomes" id="UP000516438"/>
    </source>
</evidence>
<organism evidence="2 3">
    <name type="scientific">Chryseobacterium manosquense</name>
    <dbReference type="NCBI Taxonomy" id="2754694"/>
    <lineage>
        <taxon>Bacteria</taxon>
        <taxon>Pseudomonadati</taxon>
        <taxon>Bacteroidota</taxon>
        <taxon>Flavobacteriia</taxon>
        <taxon>Flavobacteriales</taxon>
        <taxon>Weeksellaceae</taxon>
        <taxon>Chryseobacterium group</taxon>
        <taxon>Chryseobacterium</taxon>
    </lineage>
</organism>
<keyword evidence="1" id="KW-0472">Membrane</keyword>
<evidence type="ECO:0000313" key="2">
    <source>
        <dbReference type="EMBL" id="QNS41240.1"/>
    </source>
</evidence>
<proteinExistence type="predicted"/>
<evidence type="ECO:0000256" key="1">
    <source>
        <dbReference type="SAM" id="Phobius"/>
    </source>
</evidence>
<keyword evidence="1" id="KW-0812">Transmembrane</keyword>
<dbReference type="Gene3D" id="3.40.50.300">
    <property type="entry name" value="P-loop containing nucleotide triphosphate hydrolases"/>
    <property type="match status" value="1"/>
</dbReference>
<accession>A0A7H1DW82</accession>
<dbReference type="RefSeq" id="WP_188321094.1">
    <property type="nucleotide sequence ID" value="NZ_CP060203.1"/>
</dbReference>
<evidence type="ECO:0008006" key="4">
    <source>
        <dbReference type="Google" id="ProtNLM"/>
    </source>
</evidence>
<dbReference type="SUPFAM" id="SSF52540">
    <property type="entry name" value="P-loop containing nucleoside triphosphate hydrolases"/>
    <property type="match status" value="1"/>
</dbReference>
<gene>
    <name evidence="2" type="ORF">H0S70_13065</name>
</gene>
<reference evidence="2 3" key="1">
    <citation type="submission" date="2020-07" db="EMBL/GenBank/DDBJ databases">
        <title>Complete genome and description of Chryseobacterium manosquense strain Marseille-Q2069 sp. nov.</title>
        <authorList>
            <person name="Boxberger M."/>
        </authorList>
    </citation>
    <scope>NUCLEOTIDE SEQUENCE [LARGE SCALE GENOMIC DNA]</scope>
    <source>
        <strain evidence="2 3">Marseille-Q2069</strain>
    </source>
</reference>
<keyword evidence="3" id="KW-1185">Reference proteome</keyword>
<protein>
    <recommendedName>
        <fullName evidence="4">GTPase domain-containing protein</fullName>
    </recommendedName>
</protein>
<dbReference type="EMBL" id="CP060203">
    <property type="protein sequence ID" value="QNS41240.1"/>
    <property type="molecule type" value="Genomic_DNA"/>
</dbReference>
<dbReference type="InterPro" id="IPR027417">
    <property type="entry name" value="P-loop_NTPase"/>
</dbReference>
<sequence length="213" mass="25153">MPLLPLIWIISILTGGVAIFLASRKFAENIKNLFKDPNRNKLGILGMQGSGKTLYLCHLRKVEYEEKNTDLHTPYSEFTYETNSGKIIHIEAGEDISGIDYNRMFYISIMEKSDVIFYFFDISRYFTELDYERECNSRFLYLFDYFEKNKTKKLIVFASHLDKCQEKKGTIPGKFRNMLKNKTYNKLLEKTHFINLTSEKELIEITNLIFEKK</sequence>
<feature type="transmembrane region" description="Helical" evidence="1">
    <location>
        <begin position="6"/>
        <end position="23"/>
    </location>
</feature>
<dbReference type="KEGG" id="cmaq:H0S70_13065"/>
<dbReference type="Proteomes" id="UP000516438">
    <property type="component" value="Chromosome"/>
</dbReference>